<dbReference type="EMBL" id="BLAL01000012">
    <property type="protein sequence ID" value="GES74483.1"/>
    <property type="molecule type" value="Genomic_DNA"/>
</dbReference>
<protein>
    <submittedName>
        <fullName evidence="1">Uncharacterized protein</fullName>
    </submittedName>
</protein>
<comment type="caution">
    <text evidence="1">The sequence shown here is derived from an EMBL/GenBank/DDBJ whole genome shotgun (WGS) entry which is preliminary data.</text>
</comment>
<evidence type="ECO:0000313" key="2">
    <source>
        <dbReference type="Proteomes" id="UP000615446"/>
    </source>
</evidence>
<reference evidence="1" key="1">
    <citation type="submission" date="2019-10" db="EMBL/GenBank/DDBJ databases">
        <title>Conservation and host-specific expression of non-tandemly repeated heterogenous ribosome RNA gene in arbuscular mycorrhizal fungi.</title>
        <authorList>
            <person name="Maeda T."/>
            <person name="Kobayashi Y."/>
            <person name="Nakagawa T."/>
            <person name="Ezawa T."/>
            <person name="Yamaguchi K."/>
            <person name="Bino T."/>
            <person name="Nishimoto Y."/>
            <person name="Shigenobu S."/>
            <person name="Kawaguchi M."/>
        </authorList>
    </citation>
    <scope>NUCLEOTIDE SEQUENCE</scope>
    <source>
        <strain evidence="1">HR1</strain>
    </source>
</reference>
<gene>
    <name evidence="1" type="ORF">RCL2_000196200</name>
</gene>
<accession>A0A8H3KRE3</accession>
<dbReference type="Proteomes" id="UP000615446">
    <property type="component" value="Unassembled WGS sequence"/>
</dbReference>
<evidence type="ECO:0000313" key="1">
    <source>
        <dbReference type="EMBL" id="GES74483.1"/>
    </source>
</evidence>
<organism evidence="1 2">
    <name type="scientific">Rhizophagus clarus</name>
    <dbReference type="NCBI Taxonomy" id="94130"/>
    <lineage>
        <taxon>Eukaryota</taxon>
        <taxon>Fungi</taxon>
        <taxon>Fungi incertae sedis</taxon>
        <taxon>Mucoromycota</taxon>
        <taxon>Glomeromycotina</taxon>
        <taxon>Glomeromycetes</taxon>
        <taxon>Glomerales</taxon>
        <taxon>Glomeraceae</taxon>
        <taxon>Rhizophagus</taxon>
    </lineage>
</organism>
<sequence>MKPHITDPVYQGFFSNYNNIKILFQKKIRNNTKSGLSKIAISCSLEISYMQWWEDGLRAIQQNIMD</sequence>
<name>A0A8H3KRE3_9GLOM</name>
<proteinExistence type="predicted"/>
<dbReference type="AlphaFoldDB" id="A0A8H3KRE3"/>